<dbReference type="InterPro" id="IPR003661">
    <property type="entry name" value="HisK_dim/P_dom"/>
</dbReference>
<feature type="domain" description="CHASE" evidence="13">
    <location>
        <begin position="103"/>
        <end position="190"/>
    </location>
</feature>
<evidence type="ECO:0000259" key="10">
    <source>
        <dbReference type="PROSITE" id="PS50109"/>
    </source>
</evidence>
<feature type="transmembrane region" description="Helical" evidence="9">
    <location>
        <begin position="262"/>
        <end position="282"/>
    </location>
</feature>
<dbReference type="CDD" id="cd00130">
    <property type="entry name" value="PAS"/>
    <property type="match status" value="1"/>
</dbReference>
<name>A0A6L8LLP0_9RHOB</name>
<dbReference type="SUPFAM" id="SSF55785">
    <property type="entry name" value="PYP-like sensor domain (PAS domain)"/>
    <property type="match status" value="1"/>
</dbReference>
<comment type="subcellular location">
    <subcellularLocation>
        <location evidence="2">Membrane</location>
    </subcellularLocation>
</comment>
<dbReference type="InterPro" id="IPR013655">
    <property type="entry name" value="PAS_fold_3"/>
</dbReference>
<dbReference type="InterPro" id="IPR004358">
    <property type="entry name" value="Sig_transdc_His_kin-like_C"/>
</dbReference>
<accession>A0A6L8LLP0</accession>
<protein>
    <recommendedName>
        <fullName evidence="3">histidine kinase</fullName>
        <ecNumber evidence="3">2.7.13.3</ecNumber>
    </recommendedName>
</protein>
<dbReference type="InterPro" id="IPR005467">
    <property type="entry name" value="His_kinase_dom"/>
</dbReference>
<dbReference type="CDD" id="cd00082">
    <property type="entry name" value="HisKA"/>
    <property type="match status" value="1"/>
</dbReference>
<comment type="caution">
    <text evidence="14">The sequence shown here is derived from an EMBL/GenBank/DDBJ whole genome shotgun (WGS) entry which is preliminary data.</text>
</comment>
<organism evidence="14 15">
    <name type="scientific">Thalassovita mangrovi</name>
    <dbReference type="NCBI Taxonomy" id="2692236"/>
    <lineage>
        <taxon>Bacteria</taxon>
        <taxon>Pseudomonadati</taxon>
        <taxon>Pseudomonadota</taxon>
        <taxon>Alphaproteobacteria</taxon>
        <taxon>Rhodobacterales</taxon>
        <taxon>Roseobacteraceae</taxon>
        <taxon>Thalassovita</taxon>
    </lineage>
</organism>
<sequence>MQKNRFLSYLPSLVAIIAVGLLAFIYHHQSRVNAAADIKAEVADKTDSLRTRLQSQIDGGIHLSRGVASILSRNPDMTQVEFSRVVSEIFTDLPEVINIAWAPDMVITRVHPVKGNEQAIGLDFRTLPDQLDAVVKARDTGQIVLVGPINLVQGGRGFIFRVPVYAPGDDTVLFKGLLSLVFDMDAFLAKSGMTDPGNGIEVAVAVDHGKFGPVEMMLGPLDLVNDRPVTEQVLIPGGSWTIFARPSEGWEAAERPPFYDRLLLFVVGLLILVPLVMANALAVSRQATIREMEITARRLKGVMENAPGAYVSFKMFQDGSQQIEYISDVCKDIWGIDRETILADGQVLWNTVFPEDLAGFKEEIQRALETRRPWHFKWRITTPTGEVKWLEGRGRMTPLPDGSIRRDSFAVDITEQKQRDEDFERQAEMVRQAQKQESIGHMTGGVAHDFNNLLAVVRGSLELLRDDLEEEGIEDDDRLSLIGTAIQAADRGAELTKSMLSFARRARLNPEVVDLNEVVKETEAWAGRTLPATIDVQVDLAPVLPKIWVDRGSTASAILNLIVNARDAMPRGGALKITTEQQQLDARTIQQHGEAIDPGTYVVLTISDSGEGISEAIRERIFEPFFSTKHPGKGSGLGLSMVQGFVKQSGGTIRVTSQPGQGTTFKLYFKPHEGQKVLSGAESGLRGDTPPAALRILLAEDDEGVRAVLTATLDRLGHNVEAAETGDAALALFQKDPAFDLLITDIVMPGHLQGTDLAREIRQIDTALPVIFLSGYARDADAVGGDMDPTEIRLMKPVRRKVLAEAIERAIAARRNI</sequence>
<dbReference type="InterPro" id="IPR036890">
    <property type="entry name" value="HATPase_C_sf"/>
</dbReference>
<dbReference type="Pfam" id="PF00072">
    <property type="entry name" value="Response_reg"/>
    <property type="match status" value="1"/>
</dbReference>
<dbReference type="PROSITE" id="PS50112">
    <property type="entry name" value="PAS"/>
    <property type="match status" value="1"/>
</dbReference>
<dbReference type="SMART" id="SM01079">
    <property type="entry name" value="CHASE"/>
    <property type="match status" value="1"/>
</dbReference>
<feature type="domain" description="Histidine kinase" evidence="10">
    <location>
        <begin position="445"/>
        <end position="673"/>
    </location>
</feature>
<evidence type="ECO:0000256" key="7">
    <source>
        <dbReference type="ARBA" id="ARBA00023136"/>
    </source>
</evidence>
<keyword evidence="6 9" id="KW-1133">Transmembrane helix</keyword>
<dbReference type="Gene3D" id="3.30.450.350">
    <property type="entry name" value="CHASE domain"/>
    <property type="match status" value="1"/>
</dbReference>
<dbReference type="SMART" id="SM00448">
    <property type="entry name" value="REC"/>
    <property type="match status" value="1"/>
</dbReference>
<dbReference type="AlphaFoldDB" id="A0A6L8LLP0"/>
<dbReference type="PANTHER" id="PTHR43065">
    <property type="entry name" value="SENSOR HISTIDINE KINASE"/>
    <property type="match status" value="1"/>
</dbReference>
<dbReference type="PROSITE" id="PS50109">
    <property type="entry name" value="HIS_KIN"/>
    <property type="match status" value="1"/>
</dbReference>
<keyword evidence="4 8" id="KW-0597">Phosphoprotein</keyword>
<dbReference type="GO" id="GO:0000155">
    <property type="term" value="F:phosphorelay sensor kinase activity"/>
    <property type="evidence" value="ECO:0007669"/>
    <property type="project" value="InterPro"/>
</dbReference>
<dbReference type="SUPFAM" id="SSF55874">
    <property type="entry name" value="ATPase domain of HSP90 chaperone/DNA topoisomerase II/histidine kinase"/>
    <property type="match status" value="1"/>
</dbReference>
<dbReference type="SUPFAM" id="SSF47384">
    <property type="entry name" value="Homodimeric domain of signal transducing histidine kinase"/>
    <property type="match status" value="1"/>
</dbReference>
<evidence type="ECO:0000313" key="15">
    <source>
        <dbReference type="Proteomes" id="UP000479043"/>
    </source>
</evidence>
<evidence type="ECO:0000256" key="8">
    <source>
        <dbReference type="PROSITE-ProRule" id="PRU00169"/>
    </source>
</evidence>
<keyword evidence="15" id="KW-1185">Reference proteome</keyword>
<dbReference type="GO" id="GO:0016020">
    <property type="term" value="C:membrane"/>
    <property type="evidence" value="ECO:0007669"/>
    <property type="project" value="UniProtKB-SubCell"/>
</dbReference>
<dbReference type="InterPro" id="IPR001789">
    <property type="entry name" value="Sig_transdc_resp-reg_receiver"/>
</dbReference>
<dbReference type="SMART" id="SM00388">
    <property type="entry name" value="HisKA"/>
    <property type="match status" value="1"/>
</dbReference>
<dbReference type="Pfam" id="PF02518">
    <property type="entry name" value="HATPase_c"/>
    <property type="match status" value="1"/>
</dbReference>
<evidence type="ECO:0000256" key="5">
    <source>
        <dbReference type="ARBA" id="ARBA00022692"/>
    </source>
</evidence>
<dbReference type="Gene3D" id="1.10.287.130">
    <property type="match status" value="1"/>
</dbReference>
<dbReference type="InterPro" id="IPR011006">
    <property type="entry name" value="CheY-like_superfamily"/>
</dbReference>
<evidence type="ECO:0000256" key="9">
    <source>
        <dbReference type="SAM" id="Phobius"/>
    </source>
</evidence>
<dbReference type="NCBIfam" id="TIGR00229">
    <property type="entry name" value="sensory_box"/>
    <property type="match status" value="1"/>
</dbReference>
<dbReference type="SMART" id="SM00387">
    <property type="entry name" value="HATPase_c"/>
    <property type="match status" value="1"/>
</dbReference>
<comment type="catalytic activity">
    <reaction evidence="1">
        <text>ATP + protein L-histidine = ADP + protein N-phospho-L-histidine.</text>
        <dbReference type="EC" id="2.7.13.3"/>
    </reaction>
</comment>
<dbReference type="InterPro" id="IPR042240">
    <property type="entry name" value="CHASE_sf"/>
</dbReference>
<dbReference type="EMBL" id="WWEN01000008">
    <property type="protein sequence ID" value="MYM56947.1"/>
    <property type="molecule type" value="Genomic_DNA"/>
</dbReference>
<dbReference type="InterPro" id="IPR006189">
    <property type="entry name" value="CHASE_dom"/>
</dbReference>
<keyword evidence="5 9" id="KW-0812">Transmembrane</keyword>
<dbReference type="Pfam" id="PF00512">
    <property type="entry name" value="HisKA"/>
    <property type="match status" value="1"/>
</dbReference>
<gene>
    <name evidence="14" type="ORF">GR167_16640</name>
</gene>
<evidence type="ECO:0000256" key="3">
    <source>
        <dbReference type="ARBA" id="ARBA00012438"/>
    </source>
</evidence>
<reference evidence="14 15" key="1">
    <citation type="submission" date="2020-01" db="EMBL/GenBank/DDBJ databases">
        <authorList>
            <person name="Chen S."/>
        </authorList>
    </citation>
    <scope>NUCLEOTIDE SEQUENCE [LARGE SCALE GENOMIC DNA]</scope>
    <source>
        <strain evidence="14 15">GS-10</strain>
    </source>
</reference>
<evidence type="ECO:0000256" key="1">
    <source>
        <dbReference type="ARBA" id="ARBA00000085"/>
    </source>
</evidence>
<dbReference type="Proteomes" id="UP000479043">
    <property type="component" value="Unassembled WGS sequence"/>
</dbReference>
<feature type="domain" description="PAS" evidence="12">
    <location>
        <begin position="295"/>
        <end position="371"/>
    </location>
</feature>
<evidence type="ECO:0000259" key="12">
    <source>
        <dbReference type="PROSITE" id="PS50112"/>
    </source>
</evidence>
<dbReference type="Gene3D" id="3.30.450.20">
    <property type="entry name" value="PAS domain"/>
    <property type="match status" value="1"/>
</dbReference>
<dbReference type="Gene3D" id="3.30.565.10">
    <property type="entry name" value="Histidine kinase-like ATPase, C-terminal domain"/>
    <property type="match status" value="1"/>
</dbReference>
<feature type="modified residue" description="4-aspartylphosphate" evidence="8">
    <location>
        <position position="745"/>
    </location>
</feature>
<dbReference type="Gene3D" id="3.40.50.2300">
    <property type="match status" value="1"/>
</dbReference>
<feature type="domain" description="Response regulatory" evidence="11">
    <location>
        <begin position="695"/>
        <end position="811"/>
    </location>
</feature>
<keyword evidence="7 9" id="KW-0472">Membrane</keyword>
<dbReference type="InterPro" id="IPR000014">
    <property type="entry name" value="PAS"/>
</dbReference>
<dbReference type="PANTHER" id="PTHR43065:SF49">
    <property type="entry name" value="HISTIDINE KINASE"/>
    <property type="match status" value="1"/>
</dbReference>
<dbReference type="InterPro" id="IPR035965">
    <property type="entry name" value="PAS-like_dom_sf"/>
</dbReference>
<dbReference type="InterPro" id="IPR036097">
    <property type="entry name" value="HisK_dim/P_sf"/>
</dbReference>
<dbReference type="PROSITE" id="PS50839">
    <property type="entry name" value="CHASE"/>
    <property type="match status" value="1"/>
</dbReference>
<dbReference type="EC" id="2.7.13.3" evidence="3"/>
<dbReference type="Pfam" id="PF08447">
    <property type="entry name" value="PAS_3"/>
    <property type="match status" value="1"/>
</dbReference>
<evidence type="ECO:0000313" key="14">
    <source>
        <dbReference type="EMBL" id="MYM56947.1"/>
    </source>
</evidence>
<evidence type="ECO:0000259" key="11">
    <source>
        <dbReference type="PROSITE" id="PS50110"/>
    </source>
</evidence>
<dbReference type="SUPFAM" id="SSF52172">
    <property type="entry name" value="CheY-like"/>
    <property type="match status" value="1"/>
</dbReference>
<proteinExistence type="predicted"/>
<dbReference type="PRINTS" id="PR00344">
    <property type="entry name" value="BCTRLSENSOR"/>
</dbReference>
<dbReference type="InterPro" id="IPR003594">
    <property type="entry name" value="HATPase_dom"/>
</dbReference>
<evidence type="ECO:0000256" key="2">
    <source>
        <dbReference type="ARBA" id="ARBA00004370"/>
    </source>
</evidence>
<evidence type="ECO:0000256" key="6">
    <source>
        <dbReference type="ARBA" id="ARBA00022989"/>
    </source>
</evidence>
<evidence type="ECO:0000259" key="13">
    <source>
        <dbReference type="PROSITE" id="PS50839"/>
    </source>
</evidence>
<feature type="transmembrane region" description="Helical" evidence="9">
    <location>
        <begin position="6"/>
        <end position="26"/>
    </location>
</feature>
<dbReference type="PROSITE" id="PS50110">
    <property type="entry name" value="RESPONSE_REGULATORY"/>
    <property type="match status" value="1"/>
</dbReference>
<evidence type="ECO:0000256" key="4">
    <source>
        <dbReference type="ARBA" id="ARBA00022553"/>
    </source>
</evidence>
<dbReference type="Pfam" id="PF03924">
    <property type="entry name" value="CHASE"/>
    <property type="match status" value="1"/>
</dbReference>